<evidence type="ECO:0000259" key="1">
    <source>
        <dbReference type="PROSITE" id="PS51186"/>
    </source>
</evidence>
<dbReference type="InterPro" id="IPR016181">
    <property type="entry name" value="Acyl_CoA_acyltransferase"/>
</dbReference>
<dbReference type="PANTHER" id="PTHR42791">
    <property type="entry name" value="GNAT FAMILY ACETYLTRANSFERASE"/>
    <property type="match status" value="1"/>
</dbReference>
<name>A0A364LBU1_TALAM</name>
<proteinExistence type="predicted"/>
<dbReference type="InterPro" id="IPR052523">
    <property type="entry name" value="Trichothecene_AcTrans"/>
</dbReference>
<accession>A0A364LBU1</accession>
<dbReference type="PANTHER" id="PTHR42791:SF2">
    <property type="entry name" value="N-ACETYLTRANSFERASE DOMAIN-CONTAINING PROTEIN"/>
    <property type="match status" value="1"/>
</dbReference>
<keyword evidence="3" id="KW-1185">Reference proteome</keyword>
<reference evidence="2 3" key="1">
    <citation type="journal article" date="2017" name="Biotechnol. Biofuels">
        <title>Differential beta-glucosidase expression as a function of carbon source availability in Talaromyces amestolkiae: a genomic and proteomic approach.</title>
        <authorList>
            <person name="de Eugenio L.I."/>
            <person name="Mendez-Liter J.A."/>
            <person name="Nieto-Dominguez M."/>
            <person name="Alonso L."/>
            <person name="Gil-Munoz J."/>
            <person name="Barriuso J."/>
            <person name="Prieto A."/>
            <person name="Martinez M.J."/>
        </authorList>
    </citation>
    <scope>NUCLEOTIDE SEQUENCE [LARGE SCALE GENOMIC DNA]</scope>
    <source>
        <strain evidence="2 3">CIB</strain>
    </source>
</reference>
<dbReference type="STRING" id="1196081.A0A364LBU1"/>
<dbReference type="CDD" id="cd04301">
    <property type="entry name" value="NAT_SF"/>
    <property type="match status" value="1"/>
</dbReference>
<evidence type="ECO:0000313" key="2">
    <source>
        <dbReference type="EMBL" id="RAO73233.1"/>
    </source>
</evidence>
<evidence type="ECO:0000313" key="3">
    <source>
        <dbReference type="Proteomes" id="UP000249363"/>
    </source>
</evidence>
<dbReference type="RefSeq" id="XP_040737747.1">
    <property type="nucleotide sequence ID" value="XM_040882140.1"/>
</dbReference>
<dbReference type="SUPFAM" id="SSF55729">
    <property type="entry name" value="Acyl-CoA N-acyltransferases (Nat)"/>
    <property type="match status" value="1"/>
</dbReference>
<dbReference type="PROSITE" id="PS51186">
    <property type="entry name" value="GNAT"/>
    <property type="match status" value="1"/>
</dbReference>
<dbReference type="InterPro" id="IPR000182">
    <property type="entry name" value="GNAT_dom"/>
</dbReference>
<gene>
    <name evidence="2" type="ORF">BHQ10_009245</name>
</gene>
<dbReference type="Proteomes" id="UP000249363">
    <property type="component" value="Unassembled WGS sequence"/>
</dbReference>
<dbReference type="GO" id="GO:0016747">
    <property type="term" value="F:acyltransferase activity, transferring groups other than amino-acyl groups"/>
    <property type="evidence" value="ECO:0007669"/>
    <property type="project" value="InterPro"/>
</dbReference>
<dbReference type="EMBL" id="MIKG01000023">
    <property type="protein sequence ID" value="RAO73233.1"/>
    <property type="molecule type" value="Genomic_DNA"/>
</dbReference>
<dbReference type="GeneID" id="63798459"/>
<protein>
    <recommendedName>
        <fullName evidence="1">N-acetyltransferase domain-containing protein</fullName>
    </recommendedName>
</protein>
<sequence length="212" mass="23368">MTIHLRPASEADLATIVDLSTAAFPPEQDAIVRHLFPGDLHYSENIRNARIARKLVKFGLKGNIIMVAVDDASNCKIVGYAVWEVPVSSSAEDKSGGEEEVRLPPLAQEGMDKAPFIELIRILQEDVREQFGEKGTADVWTLDSLGVHPEHQRKGIGRLLLDWGIKEASKQGRGCYLVATPAGLPLYRSAGFEDVKVLDIFGTPHVSMRKRV</sequence>
<dbReference type="Pfam" id="PF13508">
    <property type="entry name" value="Acetyltransf_7"/>
    <property type="match status" value="1"/>
</dbReference>
<dbReference type="AlphaFoldDB" id="A0A364LBU1"/>
<comment type="caution">
    <text evidence="2">The sequence shown here is derived from an EMBL/GenBank/DDBJ whole genome shotgun (WGS) entry which is preliminary data.</text>
</comment>
<dbReference type="Gene3D" id="3.40.630.30">
    <property type="match status" value="1"/>
</dbReference>
<feature type="domain" description="N-acetyltransferase" evidence="1">
    <location>
        <begin position="3"/>
        <end position="212"/>
    </location>
</feature>
<dbReference type="OrthoDB" id="410198at2759"/>
<organism evidence="2 3">
    <name type="scientific">Talaromyces amestolkiae</name>
    <dbReference type="NCBI Taxonomy" id="1196081"/>
    <lineage>
        <taxon>Eukaryota</taxon>
        <taxon>Fungi</taxon>
        <taxon>Dikarya</taxon>
        <taxon>Ascomycota</taxon>
        <taxon>Pezizomycotina</taxon>
        <taxon>Eurotiomycetes</taxon>
        <taxon>Eurotiomycetidae</taxon>
        <taxon>Eurotiales</taxon>
        <taxon>Trichocomaceae</taxon>
        <taxon>Talaromyces</taxon>
        <taxon>Talaromyces sect. Talaromyces</taxon>
    </lineage>
</organism>